<dbReference type="GO" id="GO:0046923">
    <property type="term" value="F:ER retention sequence binding"/>
    <property type="evidence" value="ECO:0007669"/>
    <property type="project" value="InterPro"/>
</dbReference>
<dbReference type="GO" id="GO:0015031">
    <property type="term" value="P:protein transport"/>
    <property type="evidence" value="ECO:0007669"/>
    <property type="project" value="UniProtKB-KW"/>
</dbReference>
<keyword evidence="4 11" id="KW-0812">Transmembrane</keyword>
<evidence type="ECO:0000256" key="3">
    <source>
        <dbReference type="ARBA" id="ARBA00022448"/>
    </source>
</evidence>
<dbReference type="PROSITE" id="PS00952">
    <property type="entry name" value="ER_LUMEN_RECEPTOR_2"/>
    <property type="match status" value="1"/>
</dbReference>
<comment type="subcellular location">
    <subcellularLocation>
        <location evidence="1 11">Endoplasmic reticulum membrane</location>
        <topology evidence="1 11">Multi-pass membrane protein</topology>
    </subcellularLocation>
</comment>
<feature type="transmembrane region" description="Helical" evidence="11">
    <location>
        <begin position="153"/>
        <end position="172"/>
    </location>
</feature>
<dbReference type="OrthoDB" id="5872362at2759"/>
<evidence type="ECO:0000256" key="5">
    <source>
        <dbReference type="ARBA" id="ARBA00022824"/>
    </source>
</evidence>
<evidence type="ECO:0000256" key="7">
    <source>
        <dbReference type="ARBA" id="ARBA00022927"/>
    </source>
</evidence>
<evidence type="ECO:0000313" key="12">
    <source>
        <dbReference type="Proteomes" id="UP000515146"/>
    </source>
</evidence>
<dbReference type="InterPro" id="IPR000133">
    <property type="entry name" value="ER_ret_rcpt"/>
</dbReference>
<keyword evidence="12" id="KW-1185">Reference proteome</keyword>
<dbReference type="GO" id="GO:0006621">
    <property type="term" value="P:protein retention in ER lumen"/>
    <property type="evidence" value="ECO:0007669"/>
    <property type="project" value="InterPro"/>
</dbReference>
<keyword evidence="3 11" id="KW-0813">Transport</keyword>
<evidence type="ECO:0000256" key="1">
    <source>
        <dbReference type="ARBA" id="ARBA00004477"/>
    </source>
</evidence>
<comment type="caution">
    <text evidence="11">Lacks conserved residue(s) required for the propagation of feature annotation.</text>
</comment>
<reference evidence="13" key="1">
    <citation type="submission" date="2025-08" db="UniProtKB">
        <authorList>
            <consortium name="RefSeq"/>
        </authorList>
    </citation>
    <scope>IDENTIFICATION</scope>
    <source>
        <strain evidence="13">Airmid</strain>
    </source>
</reference>
<keyword evidence="7 11" id="KW-0653">Protein transport</keyword>
<keyword evidence="8 11" id="KW-1133">Transmembrane helix</keyword>
<proteinExistence type="inferred from homology"/>
<dbReference type="GO" id="GO:0016192">
    <property type="term" value="P:vesicle-mediated transport"/>
    <property type="evidence" value="ECO:0007669"/>
    <property type="project" value="UniProtKB-KW"/>
</dbReference>
<evidence type="ECO:0000256" key="9">
    <source>
        <dbReference type="ARBA" id="ARBA00023136"/>
    </source>
</evidence>
<organism evidence="12 13">
    <name type="scientific">Dermatophagoides pteronyssinus</name>
    <name type="common">European house dust mite</name>
    <dbReference type="NCBI Taxonomy" id="6956"/>
    <lineage>
        <taxon>Eukaryota</taxon>
        <taxon>Metazoa</taxon>
        <taxon>Ecdysozoa</taxon>
        <taxon>Arthropoda</taxon>
        <taxon>Chelicerata</taxon>
        <taxon>Arachnida</taxon>
        <taxon>Acari</taxon>
        <taxon>Acariformes</taxon>
        <taxon>Sarcoptiformes</taxon>
        <taxon>Astigmata</taxon>
        <taxon>Psoroptidia</taxon>
        <taxon>Analgoidea</taxon>
        <taxon>Pyroglyphidae</taxon>
        <taxon>Dermatophagoidinae</taxon>
        <taxon>Dermatophagoides</taxon>
    </lineage>
</organism>
<keyword evidence="6" id="KW-0931">ER-Golgi transport</keyword>
<dbReference type="PROSITE" id="PS00951">
    <property type="entry name" value="ER_LUMEN_RECEPTOR_1"/>
    <property type="match status" value="1"/>
</dbReference>
<dbReference type="InParanoid" id="A0A6P6XXZ3"/>
<feature type="transmembrane region" description="Helical" evidence="11">
    <location>
        <begin position="97"/>
        <end position="115"/>
    </location>
</feature>
<dbReference type="RefSeq" id="XP_027198018.1">
    <property type="nucleotide sequence ID" value="XM_027342217.1"/>
</dbReference>
<dbReference type="PANTHER" id="PTHR10585">
    <property type="entry name" value="ER LUMEN PROTEIN RETAINING RECEPTOR"/>
    <property type="match status" value="1"/>
</dbReference>
<sequence length="219" mass="25783">MNIFRLCGDMLHLLSILMLIYKLRSSRNCSGISSKMQELYALVFLTRYVDLLYYHISFYNTVMKLTFIGTSLYIVYLLRLQQPISKTYDAQADDFPYARFLIAPAAALALLPFGRYRAHTLLWRFSILLEAVAILPQLRLLQRYRVVENLTSHYVATMGLYRLLYILNWVYRYKYEGFVNYFGVVGGVVQVALYLDFFYYYFQARINGVKLILPYANHV</sequence>
<dbReference type="AlphaFoldDB" id="A0A6P6XXZ3"/>
<evidence type="ECO:0000256" key="4">
    <source>
        <dbReference type="ARBA" id="ARBA00022692"/>
    </source>
</evidence>
<evidence type="ECO:0000256" key="11">
    <source>
        <dbReference type="RuleBase" id="RU000634"/>
    </source>
</evidence>
<dbReference type="KEGG" id="dpte:113792303"/>
<evidence type="ECO:0000256" key="6">
    <source>
        <dbReference type="ARBA" id="ARBA00022892"/>
    </source>
</evidence>
<accession>A0A6P6XXZ3</accession>
<feature type="transmembrane region" description="Helical" evidence="11">
    <location>
        <begin position="121"/>
        <end position="141"/>
    </location>
</feature>
<evidence type="ECO:0000313" key="13">
    <source>
        <dbReference type="RefSeq" id="XP_027198018.1"/>
    </source>
</evidence>
<dbReference type="PRINTS" id="PR00660">
    <property type="entry name" value="ERLUMENR"/>
</dbReference>
<gene>
    <name evidence="13" type="primary">LOC113792303</name>
</gene>
<keyword evidence="9 11" id="KW-0472">Membrane</keyword>
<feature type="transmembrane region" description="Helical" evidence="11">
    <location>
        <begin position="178"/>
        <end position="202"/>
    </location>
</feature>
<evidence type="ECO:0000256" key="8">
    <source>
        <dbReference type="ARBA" id="ARBA00022989"/>
    </source>
</evidence>
<feature type="transmembrane region" description="Helical" evidence="11">
    <location>
        <begin position="52"/>
        <end position="76"/>
    </location>
</feature>
<protein>
    <recommendedName>
        <fullName evidence="11">ER lumen protein-retaining receptor</fullName>
    </recommendedName>
</protein>
<keyword evidence="5 11" id="KW-0256">Endoplasmic reticulum</keyword>
<dbReference type="OMA" id="YIANWAY"/>
<dbReference type="Pfam" id="PF00810">
    <property type="entry name" value="ER_lumen_recept"/>
    <property type="match status" value="1"/>
</dbReference>
<evidence type="ECO:0000256" key="2">
    <source>
        <dbReference type="ARBA" id="ARBA00010120"/>
    </source>
</evidence>
<keyword evidence="10 11" id="KW-0675">Receptor</keyword>
<dbReference type="GO" id="GO:0005789">
    <property type="term" value="C:endoplasmic reticulum membrane"/>
    <property type="evidence" value="ECO:0007669"/>
    <property type="project" value="UniProtKB-SubCell"/>
</dbReference>
<comment type="similarity">
    <text evidence="2 11">Belongs to the ERD2 family.</text>
</comment>
<dbReference type="Proteomes" id="UP000515146">
    <property type="component" value="Unplaced"/>
</dbReference>
<evidence type="ECO:0000256" key="10">
    <source>
        <dbReference type="ARBA" id="ARBA00023170"/>
    </source>
</evidence>
<name>A0A6P6XXZ3_DERPT</name>